<feature type="compositionally biased region" description="Polar residues" evidence="1">
    <location>
        <begin position="360"/>
        <end position="385"/>
    </location>
</feature>
<sequence length="498" mass="54122">MQILLYSTKDLQNRRNCPLKLAHLNKTCLYFFEWFLPLAEDKVWVGLSFVTQKSKPEAMKMLTTEGILDAVLSTSPGRQSVREDGGNDKSENKSKTISALENGTSVHPTTPKPKPKAKTMTTSKPQQTTAQPPKKNDATTSSPDNGTKTGLLANKSANKKSSHSITHPSPSKTTNKNVSHSSTTPSPTKLPHKMNTTSLPNMGHPTTTPRRNGSNNSLISKPKTDGIMGRALKLQATTPKPHPKNVSTTAPKPTGKSKTLTTSRPNRITTQTPYKLRTTSSPDKNGTPSLSKSTHKLNTTGKPNFTHPTSTPIGYGSRISLKSKPEGIMGRTLVVQHSTEKSHLKNLPTTTPRPTAKSKVLSTSKPSQTTAQVPYKSGTTNSPAKNGTMMPFKTTHRTNTTPRSNITHLTTTRRGNGSYKKSKTAEITGRSFPLKPTTEKPHPNNVTIKHQTNQRKSGDDSSNVVHTVTEQPSDSFFSSVPVVAIIEIPYLILTSMMG</sequence>
<proteinExistence type="predicted"/>
<comment type="caution">
    <text evidence="2">The sequence shown here is derived from an EMBL/GenBank/DDBJ whole genome shotgun (WGS) entry which is preliminary data.</text>
</comment>
<name>A0ABP1R635_9HEXA</name>
<feature type="compositionally biased region" description="Polar residues" evidence="1">
    <location>
        <begin position="194"/>
        <end position="219"/>
    </location>
</feature>
<gene>
    <name evidence="2" type="ORF">ODALV1_LOCUS17699</name>
</gene>
<feature type="compositionally biased region" description="Polar residues" evidence="1">
    <location>
        <begin position="95"/>
        <end position="107"/>
    </location>
</feature>
<feature type="compositionally biased region" description="Polar residues" evidence="1">
    <location>
        <begin position="138"/>
        <end position="148"/>
    </location>
</feature>
<evidence type="ECO:0000313" key="3">
    <source>
        <dbReference type="Proteomes" id="UP001642540"/>
    </source>
</evidence>
<dbReference type="Proteomes" id="UP001642540">
    <property type="component" value="Unassembled WGS sequence"/>
</dbReference>
<feature type="compositionally biased region" description="Polar residues" evidence="1">
    <location>
        <begin position="245"/>
        <end position="312"/>
    </location>
</feature>
<feature type="compositionally biased region" description="Basic and acidic residues" evidence="1">
    <location>
        <begin position="80"/>
        <end position="94"/>
    </location>
</feature>
<dbReference type="EMBL" id="CAXLJM020000054">
    <property type="protein sequence ID" value="CAL8117447.1"/>
    <property type="molecule type" value="Genomic_DNA"/>
</dbReference>
<reference evidence="2 3" key="1">
    <citation type="submission" date="2024-08" db="EMBL/GenBank/DDBJ databases">
        <authorList>
            <person name="Cucini C."/>
            <person name="Frati F."/>
        </authorList>
    </citation>
    <scope>NUCLEOTIDE SEQUENCE [LARGE SCALE GENOMIC DNA]</scope>
</reference>
<keyword evidence="3" id="KW-1185">Reference proteome</keyword>
<feature type="region of interest" description="Disordered" evidence="1">
    <location>
        <begin position="337"/>
        <end position="424"/>
    </location>
</feature>
<evidence type="ECO:0000256" key="1">
    <source>
        <dbReference type="SAM" id="MobiDB-lite"/>
    </source>
</evidence>
<feature type="region of interest" description="Disordered" evidence="1">
    <location>
        <begin position="74"/>
        <end position="322"/>
    </location>
</feature>
<organism evidence="2 3">
    <name type="scientific">Orchesella dallaii</name>
    <dbReference type="NCBI Taxonomy" id="48710"/>
    <lineage>
        <taxon>Eukaryota</taxon>
        <taxon>Metazoa</taxon>
        <taxon>Ecdysozoa</taxon>
        <taxon>Arthropoda</taxon>
        <taxon>Hexapoda</taxon>
        <taxon>Collembola</taxon>
        <taxon>Entomobryomorpha</taxon>
        <taxon>Entomobryoidea</taxon>
        <taxon>Orchesellidae</taxon>
        <taxon>Orchesellinae</taxon>
        <taxon>Orchesella</taxon>
    </lineage>
</organism>
<feature type="compositionally biased region" description="Polar residues" evidence="1">
    <location>
        <begin position="397"/>
        <end position="415"/>
    </location>
</feature>
<accession>A0ABP1R635</accession>
<feature type="compositionally biased region" description="Polar residues" evidence="1">
    <location>
        <begin position="163"/>
        <end position="187"/>
    </location>
</feature>
<evidence type="ECO:0000313" key="2">
    <source>
        <dbReference type="EMBL" id="CAL8117447.1"/>
    </source>
</evidence>
<protein>
    <submittedName>
        <fullName evidence="2">Uncharacterized protein</fullName>
    </submittedName>
</protein>